<keyword evidence="2" id="KW-1185">Reference proteome</keyword>
<dbReference type="Proteomes" id="UP000812440">
    <property type="component" value="Chromosome 4"/>
</dbReference>
<accession>A0A8T2J1S2</accession>
<evidence type="ECO:0000313" key="2">
    <source>
        <dbReference type="Proteomes" id="UP000812440"/>
    </source>
</evidence>
<dbReference type="EMBL" id="JAACNH010000007">
    <property type="protein sequence ID" value="KAG8436316.1"/>
    <property type="molecule type" value="Genomic_DNA"/>
</dbReference>
<evidence type="ECO:0000313" key="1">
    <source>
        <dbReference type="EMBL" id="KAG8436316.1"/>
    </source>
</evidence>
<reference evidence="1" key="1">
    <citation type="thesis" date="2020" institute="ProQuest LLC" country="789 East Eisenhower Parkway, Ann Arbor, MI, USA">
        <title>Comparative Genomics and Chromosome Evolution.</title>
        <authorList>
            <person name="Mudd A.B."/>
        </authorList>
    </citation>
    <scope>NUCLEOTIDE SEQUENCE</scope>
    <source>
        <strain evidence="1">Female2</strain>
        <tissue evidence="1">Blood</tissue>
    </source>
</reference>
<name>A0A8T2J1S2_9PIPI</name>
<proteinExistence type="predicted"/>
<organism evidence="1 2">
    <name type="scientific">Hymenochirus boettgeri</name>
    <name type="common">Congo dwarf clawed frog</name>
    <dbReference type="NCBI Taxonomy" id="247094"/>
    <lineage>
        <taxon>Eukaryota</taxon>
        <taxon>Metazoa</taxon>
        <taxon>Chordata</taxon>
        <taxon>Craniata</taxon>
        <taxon>Vertebrata</taxon>
        <taxon>Euteleostomi</taxon>
        <taxon>Amphibia</taxon>
        <taxon>Batrachia</taxon>
        <taxon>Anura</taxon>
        <taxon>Pipoidea</taxon>
        <taxon>Pipidae</taxon>
        <taxon>Pipinae</taxon>
        <taxon>Hymenochirus</taxon>
    </lineage>
</organism>
<sequence length="108" mass="12629">MLKALMLHKKCSDNHTVNQIQILSYKRHFKTEHEPKYWGEKNTHYFALANTKKVGLAILISTTIGFTEESCYRDQQGHFLILKKKTQYTKITPVNVPQTNLRIHSIQT</sequence>
<dbReference type="AlphaFoldDB" id="A0A8T2J1S2"/>
<gene>
    <name evidence="1" type="ORF">GDO86_007427</name>
</gene>
<protein>
    <submittedName>
        <fullName evidence="1">Uncharacterized protein</fullName>
    </submittedName>
</protein>
<comment type="caution">
    <text evidence="1">The sequence shown here is derived from an EMBL/GenBank/DDBJ whole genome shotgun (WGS) entry which is preliminary data.</text>
</comment>